<feature type="region of interest" description="Disordered" evidence="1">
    <location>
        <begin position="606"/>
        <end position="627"/>
    </location>
</feature>
<organism evidence="2 3">
    <name type="scientific">Eimeria praecox</name>
    <dbReference type="NCBI Taxonomy" id="51316"/>
    <lineage>
        <taxon>Eukaryota</taxon>
        <taxon>Sar</taxon>
        <taxon>Alveolata</taxon>
        <taxon>Apicomplexa</taxon>
        <taxon>Conoidasida</taxon>
        <taxon>Coccidia</taxon>
        <taxon>Eucoccidiorida</taxon>
        <taxon>Eimeriorina</taxon>
        <taxon>Eimeriidae</taxon>
        <taxon>Eimeria</taxon>
    </lineage>
</organism>
<dbReference type="EMBL" id="HG693732">
    <property type="protein sequence ID" value="CDI85368.1"/>
    <property type="molecule type" value="Genomic_DNA"/>
</dbReference>
<proteinExistence type="predicted"/>
<dbReference type="Proteomes" id="UP000018201">
    <property type="component" value="Unassembled WGS sequence"/>
</dbReference>
<protein>
    <submittedName>
        <fullName evidence="2">Uncharacterized protein</fullName>
    </submittedName>
</protein>
<dbReference type="VEuPathDB" id="ToxoDB:EPH_0054680"/>
<reference evidence="2" key="2">
    <citation type="submission" date="2013-10" db="EMBL/GenBank/DDBJ databases">
        <authorList>
            <person name="Aslett M."/>
        </authorList>
    </citation>
    <scope>NUCLEOTIDE SEQUENCE [LARGE SCALE GENOMIC DNA]</scope>
    <source>
        <strain evidence="2">Houghton</strain>
    </source>
</reference>
<dbReference type="OrthoDB" id="41566at2759"/>
<evidence type="ECO:0000256" key="1">
    <source>
        <dbReference type="SAM" id="MobiDB-lite"/>
    </source>
</evidence>
<evidence type="ECO:0000313" key="2">
    <source>
        <dbReference type="EMBL" id="CDI85368.1"/>
    </source>
</evidence>
<feature type="compositionally biased region" description="Low complexity" evidence="1">
    <location>
        <begin position="34"/>
        <end position="51"/>
    </location>
</feature>
<keyword evidence="3" id="KW-1185">Reference proteome</keyword>
<gene>
    <name evidence="2" type="ORF">EPH_0054680</name>
</gene>
<dbReference type="CDD" id="cd02440">
    <property type="entry name" value="AdoMet_MTases"/>
    <property type="match status" value="1"/>
</dbReference>
<feature type="compositionally biased region" description="Basic and acidic residues" evidence="1">
    <location>
        <begin position="119"/>
        <end position="130"/>
    </location>
</feature>
<dbReference type="InterPro" id="IPR029063">
    <property type="entry name" value="SAM-dependent_MTases_sf"/>
</dbReference>
<feature type="region of interest" description="Disordered" evidence="1">
    <location>
        <begin position="20"/>
        <end position="166"/>
    </location>
</feature>
<dbReference type="AlphaFoldDB" id="U6H1L5"/>
<dbReference type="Gene3D" id="3.40.50.150">
    <property type="entry name" value="Vaccinia Virus protein VP39"/>
    <property type="match status" value="1"/>
</dbReference>
<dbReference type="SUPFAM" id="SSF53335">
    <property type="entry name" value="S-adenosyl-L-methionine-dependent methyltransferases"/>
    <property type="match status" value="1"/>
</dbReference>
<sequence>MRPVTCCDVSIDQPRVAIIRSGGTSSDRRGGSGNHASSSGSSHRNGSISGSLQPLRHPQTERGLPRSSGRIRRAGRGGCVGGSPCNGDDSRLRKMSSSTLSLHSAIKGSSPVAATATEEATHEEEAERKSGTASRIGCCKETRQRGAQPEQSRGRQKREGGRAAAAVVTMPKTVEAEAVAGEAAPRSFFIRLRSSNTSSATAGSSGDVRNSSSAINCNKPAEEQRLLAAGIAAEATRAPPRDLVARRIPHDNHKAWDISLSYTDKIRQLIDGGFVRRSLLQKAPPSTASICGQFGIPNHLAMLEDRDRVMFYKEAIRWQGPAPRQQQLLLPLRQAESSGEQEGPLPQLTVARELQQRPNQPLGRSQVYGLRVLEIGCGPLALLSLLAVQQGAARVDALELNPGVYQFASTFVQQIGVNALRPQQYGLEEPQKPRLRVFRCYSKLFPLASWRAAATSLIKTPFATTPPPLPADTTAATPVAAASDSSVVLLSGFKGEEATAATTTTVDSGSGVAVMGGCAVPRKRSYHRGDRGTAVCAACSSTASLSPAAASALSPPTAVPDTECRFDGAPLVASAATTAANAEAAEFQSSAPSWIVRPLPCPKRRRSQRIAKGLRASPRSSKNRCRTKRNSCCRNKDMATSSSAREPSRVYQEQHEGELYDMVLHEILGDFASQEGAADVIRDIQERTGAIPQSIPFAARTFVGVSELPSPCCIKCPASEHPERTVLSPRERLLQSRRTLLFEVEKGGLFAGLLVAIEVEIRPVCSHSVEPLVPVSANSFAVLLLSIFVGASENGQCDSWYTNVVLLGKEISVSKGDRILVKTEANLTNFQREQHMAGSAEAFGPIVIDFDEQACCVQARD</sequence>
<evidence type="ECO:0000313" key="3">
    <source>
        <dbReference type="Proteomes" id="UP000018201"/>
    </source>
</evidence>
<reference evidence="2" key="1">
    <citation type="submission" date="2013-10" db="EMBL/GenBank/DDBJ databases">
        <title>Genomic analysis of the causative agents of coccidiosis in chickens.</title>
        <authorList>
            <person name="Reid A.J."/>
            <person name="Blake D."/>
            <person name="Billington K."/>
            <person name="Browne H."/>
            <person name="Dunn M."/>
            <person name="Hung S."/>
            <person name="Kawahara F."/>
            <person name="Miranda-Saavedra D."/>
            <person name="Mourier T."/>
            <person name="Nagra H."/>
            <person name="Otto T.D."/>
            <person name="Rawlings N."/>
            <person name="Sanchez A."/>
            <person name="Sanders M."/>
            <person name="Subramaniam C."/>
            <person name="Tay Y."/>
            <person name="Dear P."/>
            <person name="Doerig C."/>
            <person name="Gruber A."/>
            <person name="Parkinson J."/>
            <person name="Shirley M."/>
            <person name="Wan K.L."/>
            <person name="Berriman M."/>
            <person name="Tomley F."/>
            <person name="Pain A."/>
        </authorList>
    </citation>
    <scope>NUCLEOTIDE SEQUENCE [LARGE SCALE GENOMIC DNA]</scope>
    <source>
        <strain evidence="2">Houghton</strain>
    </source>
</reference>
<accession>U6H1L5</accession>
<name>U6H1L5_9EIME</name>